<proteinExistence type="predicted"/>
<dbReference type="AlphaFoldDB" id="A0A8J2H470"/>
<organism evidence="1 2">
    <name type="scientific">Cotesia congregata</name>
    <name type="common">Parasitoid wasp</name>
    <name type="synonym">Apanteles congregatus</name>
    <dbReference type="NCBI Taxonomy" id="51543"/>
    <lineage>
        <taxon>Eukaryota</taxon>
        <taxon>Metazoa</taxon>
        <taxon>Ecdysozoa</taxon>
        <taxon>Arthropoda</taxon>
        <taxon>Hexapoda</taxon>
        <taxon>Insecta</taxon>
        <taxon>Pterygota</taxon>
        <taxon>Neoptera</taxon>
        <taxon>Endopterygota</taxon>
        <taxon>Hymenoptera</taxon>
        <taxon>Apocrita</taxon>
        <taxon>Ichneumonoidea</taxon>
        <taxon>Braconidae</taxon>
        <taxon>Microgastrinae</taxon>
        <taxon>Cotesia</taxon>
    </lineage>
</organism>
<keyword evidence="2" id="KW-1185">Reference proteome</keyword>
<accession>A0A8J2H470</accession>
<dbReference type="Proteomes" id="UP000786811">
    <property type="component" value="Unassembled WGS sequence"/>
</dbReference>
<name>A0A8J2H470_COTCN</name>
<reference evidence="1" key="1">
    <citation type="submission" date="2021-04" db="EMBL/GenBank/DDBJ databases">
        <authorList>
            <person name="Chebbi M.A.C M."/>
        </authorList>
    </citation>
    <scope>NUCLEOTIDE SEQUENCE</scope>
</reference>
<evidence type="ECO:0000313" key="1">
    <source>
        <dbReference type="EMBL" id="CAG5076635.1"/>
    </source>
</evidence>
<comment type="caution">
    <text evidence="1">The sequence shown here is derived from an EMBL/GenBank/DDBJ whole genome shotgun (WGS) entry which is preliminary data.</text>
</comment>
<gene>
    <name evidence="1" type="ORF">HICCMSTLAB_LOCUS2238</name>
</gene>
<sequence>MENIGSQPKLLTSLFAASFRKNLLINYPLTRHIAVPVQETINKILRPSLSITSGLQQVPEN</sequence>
<evidence type="ECO:0000313" key="2">
    <source>
        <dbReference type="Proteomes" id="UP000786811"/>
    </source>
</evidence>
<protein>
    <submittedName>
        <fullName evidence="1">Uncharacterized protein</fullName>
    </submittedName>
</protein>
<dbReference type="EMBL" id="CAJNRD030001117">
    <property type="protein sequence ID" value="CAG5076635.1"/>
    <property type="molecule type" value="Genomic_DNA"/>
</dbReference>